<gene>
    <name evidence="1" type="ORF">SAMN04488101_101866</name>
</gene>
<keyword evidence="2" id="KW-1185">Reference proteome</keyword>
<dbReference type="Proteomes" id="UP000192678">
    <property type="component" value="Unassembled WGS sequence"/>
</dbReference>
<dbReference type="OrthoDB" id="665435at2"/>
<dbReference type="InterPro" id="IPR046233">
    <property type="entry name" value="DUF6266"/>
</dbReference>
<sequence length="212" mass="24053">MGILPGGLHGPTYKKTGSITARRHRHLNVVSAPYRKSNKPPTDKQLDEQSKFGLLNRFLSRIDMLVKPGFKKYAKGPTEVNAAFSYNYPHAFVKTENGFALNYPEIKYSRGHIATPEEPQVKITETHLIFSWLPQTQNASCQYTDLATFLIYDQTKQRAFKFIAASDRYTGEHNINIPKKYFKGPLHCYMSFASANGKLVGDSIYVARIDLD</sequence>
<dbReference type="STRING" id="475255.SAMN04488101_101866"/>
<organism evidence="1 2">
    <name type="scientific">Pedobacter nyackensis</name>
    <dbReference type="NCBI Taxonomy" id="475255"/>
    <lineage>
        <taxon>Bacteria</taxon>
        <taxon>Pseudomonadati</taxon>
        <taxon>Bacteroidota</taxon>
        <taxon>Sphingobacteriia</taxon>
        <taxon>Sphingobacteriales</taxon>
        <taxon>Sphingobacteriaceae</taxon>
        <taxon>Pedobacter</taxon>
    </lineage>
</organism>
<reference evidence="1 2" key="1">
    <citation type="submission" date="2017-04" db="EMBL/GenBank/DDBJ databases">
        <authorList>
            <person name="Afonso C.L."/>
            <person name="Miller P.J."/>
            <person name="Scott M.A."/>
            <person name="Spackman E."/>
            <person name="Goraichik I."/>
            <person name="Dimitrov K.M."/>
            <person name="Suarez D.L."/>
            <person name="Swayne D.E."/>
        </authorList>
    </citation>
    <scope>NUCLEOTIDE SEQUENCE [LARGE SCALE GENOMIC DNA]</scope>
    <source>
        <strain evidence="1 2">DSM 19625</strain>
    </source>
</reference>
<evidence type="ECO:0000313" key="2">
    <source>
        <dbReference type="Proteomes" id="UP000192678"/>
    </source>
</evidence>
<proteinExistence type="predicted"/>
<accession>A0A1W2AR10</accession>
<dbReference type="AlphaFoldDB" id="A0A1W2AR10"/>
<protein>
    <submittedName>
        <fullName evidence="1">Uncharacterized protein</fullName>
    </submittedName>
</protein>
<dbReference type="RefSeq" id="WP_084287399.1">
    <property type="nucleotide sequence ID" value="NZ_FWYB01000001.1"/>
</dbReference>
<dbReference type="EMBL" id="FWYB01000001">
    <property type="protein sequence ID" value="SMC63156.1"/>
    <property type="molecule type" value="Genomic_DNA"/>
</dbReference>
<name>A0A1W2AR10_9SPHI</name>
<evidence type="ECO:0000313" key="1">
    <source>
        <dbReference type="EMBL" id="SMC63156.1"/>
    </source>
</evidence>
<dbReference type="Pfam" id="PF19781">
    <property type="entry name" value="DUF6266"/>
    <property type="match status" value="1"/>
</dbReference>